<dbReference type="PANTHER" id="PTHR47592:SF29">
    <property type="entry name" value="ZINC FINGER, CCHC-TYPE"/>
    <property type="match status" value="1"/>
</dbReference>
<reference evidence="1" key="1">
    <citation type="journal article" date="2019" name="Sci. Rep.">
        <title>Draft genome of Tanacetum cinerariifolium, the natural source of mosquito coil.</title>
        <authorList>
            <person name="Yamashiro T."/>
            <person name="Shiraishi A."/>
            <person name="Satake H."/>
            <person name="Nakayama K."/>
        </authorList>
    </citation>
    <scope>NUCLEOTIDE SEQUENCE</scope>
</reference>
<name>A0A699HWV8_TANCI</name>
<comment type="caution">
    <text evidence="1">The sequence shown here is derived from an EMBL/GenBank/DDBJ whole genome shotgun (WGS) entry which is preliminary data.</text>
</comment>
<sequence length="213" mass="24334">MIEDFKNEMMQKYEMSDLDNETEGTECTPIVSLLLSGCNSGLNDIHQFDGFSFEHSAELWDSLETKYMVEDASIKKFLMYTTEMNMNEAIQVSCIIDKLPPYWKDFKHTLKHKEELTVVELDSHLRIEESLVLTGNKSNRSGAKGSVDGSSNSVKGQNMFNKSLQVYYVTYVSEAYFVQDDDVAWMMMLCGGLTQKQQFMCVKIDAGSRPMSR</sequence>
<protein>
    <recommendedName>
        <fullName evidence="2">Zinc finger, CCHC-type</fullName>
    </recommendedName>
</protein>
<gene>
    <name evidence="1" type="ORF">Tci_469464</name>
</gene>
<organism evidence="1">
    <name type="scientific">Tanacetum cinerariifolium</name>
    <name type="common">Dalmatian daisy</name>
    <name type="synonym">Chrysanthemum cinerariifolium</name>
    <dbReference type="NCBI Taxonomy" id="118510"/>
    <lineage>
        <taxon>Eukaryota</taxon>
        <taxon>Viridiplantae</taxon>
        <taxon>Streptophyta</taxon>
        <taxon>Embryophyta</taxon>
        <taxon>Tracheophyta</taxon>
        <taxon>Spermatophyta</taxon>
        <taxon>Magnoliopsida</taxon>
        <taxon>eudicotyledons</taxon>
        <taxon>Gunneridae</taxon>
        <taxon>Pentapetalae</taxon>
        <taxon>asterids</taxon>
        <taxon>campanulids</taxon>
        <taxon>Asterales</taxon>
        <taxon>Asteraceae</taxon>
        <taxon>Asteroideae</taxon>
        <taxon>Anthemideae</taxon>
        <taxon>Anthemidinae</taxon>
        <taxon>Tanacetum</taxon>
    </lineage>
</organism>
<evidence type="ECO:0000313" key="1">
    <source>
        <dbReference type="EMBL" id="GEY97490.1"/>
    </source>
</evidence>
<accession>A0A699HWV8</accession>
<evidence type="ECO:0008006" key="2">
    <source>
        <dbReference type="Google" id="ProtNLM"/>
    </source>
</evidence>
<dbReference type="AlphaFoldDB" id="A0A699HWV8"/>
<dbReference type="EMBL" id="BKCJ010228023">
    <property type="protein sequence ID" value="GEY97490.1"/>
    <property type="molecule type" value="Genomic_DNA"/>
</dbReference>
<dbReference type="PANTHER" id="PTHR47592">
    <property type="entry name" value="PBF68 PROTEIN"/>
    <property type="match status" value="1"/>
</dbReference>
<proteinExistence type="predicted"/>